<gene>
    <name evidence="2" type="primary">Cnig_chr_V.g16557</name>
    <name evidence="2" type="ORF">B9Z55_016557</name>
</gene>
<evidence type="ECO:0000256" key="1">
    <source>
        <dbReference type="SAM" id="Phobius"/>
    </source>
</evidence>
<accession>A0A2G5T5K0</accession>
<reference evidence="3" key="1">
    <citation type="submission" date="2017-10" db="EMBL/GenBank/DDBJ databases">
        <title>Rapid genome shrinkage in a self-fertile nematode reveals novel sperm competition proteins.</title>
        <authorList>
            <person name="Yin D."/>
            <person name="Schwarz E.M."/>
            <person name="Thomas C.G."/>
            <person name="Felde R.L."/>
            <person name="Korf I.F."/>
            <person name="Cutter A.D."/>
            <person name="Schartner C.M."/>
            <person name="Ralston E.J."/>
            <person name="Meyer B.J."/>
            <person name="Haag E.S."/>
        </authorList>
    </citation>
    <scope>NUCLEOTIDE SEQUENCE [LARGE SCALE GENOMIC DNA]</scope>
    <source>
        <strain evidence="3">JU1422</strain>
    </source>
</reference>
<comment type="caution">
    <text evidence="2">The sequence shown here is derived from an EMBL/GenBank/DDBJ whole genome shotgun (WGS) entry which is preliminary data.</text>
</comment>
<dbReference type="AlphaFoldDB" id="A0A2G5T5K0"/>
<feature type="transmembrane region" description="Helical" evidence="1">
    <location>
        <begin position="6"/>
        <end position="30"/>
    </location>
</feature>
<dbReference type="EMBL" id="PDUG01000005">
    <property type="protein sequence ID" value="PIC22540.1"/>
    <property type="molecule type" value="Genomic_DNA"/>
</dbReference>
<sequence length="73" mass="8531">MDVYKTILVVFEIIFAMKILTALLFILLVASSRILAGEERRRCRSSKQCDYQSVCEVGYCYSIDEMFDKYGMR</sequence>
<keyword evidence="1" id="KW-0472">Membrane</keyword>
<evidence type="ECO:0000313" key="3">
    <source>
        <dbReference type="Proteomes" id="UP000230233"/>
    </source>
</evidence>
<keyword evidence="1" id="KW-1133">Transmembrane helix</keyword>
<proteinExistence type="predicted"/>
<keyword evidence="1" id="KW-0812">Transmembrane</keyword>
<name>A0A2G5T5K0_9PELO</name>
<evidence type="ECO:0000313" key="2">
    <source>
        <dbReference type="EMBL" id="PIC22540.1"/>
    </source>
</evidence>
<dbReference type="Proteomes" id="UP000230233">
    <property type="component" value="Chromosome V"/>
</dbReference>
<dbReference type="OrthoDB" id="5849734at2759"/>
<organism evidence="2 3">
    <name type="scientific">Caenorhabditis nigoni</name>
    <dbReference type="NCBI Taxonomy" id="1611254"/>
    <lineage>
        <taxon>Eukaryota</taxon>
        <taxon>Metazoa</taxon>
        <taxon>Ecdysozoa</taxon>
        <taxon>Nematoda</taxon>
        <taxon>Chromadorea</taxon>
        <taxon>Rhabditida</taxon>
        <taxon>Rhabditina</taxon>
        <taxon>Rhabditomorpha</taxon>
        <taxon>Rhabditoidea</taxon>
        <taxon>Rhabditidae</taxon>
        <taxon>Peloderinae</taxon>
        <taxon>Caenorhabditis</taxon>
    </lineage>
</organism>
<evidence type="ECO:0008006" key="4">
    <source>
        <dbReference type="Google" id="ProtNLM"/>
    </source>
</evidence>
<keyword evidence="3" id="KW-1185">Reference proteome</keyword>
<protein>
    <recommendedName>
        <fullName evidence="4">Late nodulin</fullName>
    </recommendedName>
</protein>